<accession>A0AAD8NE64</accession>
<comment type="caution">
    <text evidence="1">The sequence shown here is derived from an EMBL/GenBank/DDBJ whole genome shotgun (WGS) entry which is preliminary data.</text>
</comment>
<reference evidence="1" key="2">
    <citation type="submission" date="2023-05" db="EMBL/GenBank/DDBJ databases">
        <authorList>
            <person name="Schelkunov M.I."/>
        </authorList>
    </citation>
    <scope>NUCLEOTIDE SEQUENCE</scope>
    <source>
        <strain evidence="1">Hsosn_3</strain>
        <tissue evidence="1">Leaf</tissue>
    </source>
</reference>
<keyword evidence="2" id="KW-1185">Reference proteome</keyword>
<dbReference type="EMBL" id="JAUIZM010000001">
    <property type="protein sequence ID" value="KAK1405557.1"/>
    <property type="molecule type" value="Genomic_DNA"/>
</dbReference>
<sequence length="192" mass="22445">MCSSVHFLAFELKSDTREEVEPLTVERNSITRAKRRERYSGLRIMGNGCQTDNSWQVELSEIYNSTEDDKNFQGRLWLKRLQLDYNQGIKEIVMPPDWVRTSPLGFWKWRVKGAYHVLKKLFLKRMSARDDDLSVMAHSFANFLGLVCCEGFGTTDLASMYMEQVYIETSGLWIYIRSYLYALLSTLELLIL</sequence>
<dbReference type="AlphaFoldDB" id="A0AAD8NE64"/>
<name>A0AAD8NE64_9APIA</name>
<dbReference type="Proteomes" id="UP001237642">
    <property type="component" value="Unassembled WGS sequence"/>
</dbReference>
<gene>
    <name evidence="1" type="ORF">POM88_005162</name>
</gene>
<evidence type="ECO:0000313" key="2">
    <source>
        <dbReference type="Proteomes" id="UP001237642"/>
    </source>
</evidence>
<evidence type="ECO:0000313" key="1">
    <source>
        <dbReference type="EMBL" id="KAK1405557.1"/>
    </source>
</evidence>
<reference evidence="1" key="1">
    <citation type="submission" date="2023-02" db="EMBL/GenBank/DDBJ databases">
        <title>Genome of toxic invasive species Heracleum sosnowskyi carries increased number of genes despite the absence of recent whole-genome duplications.</title>
        <authorList>
            <person name="Schelkunov M."/>
            <person name="Shtratnikova V."/>
            <person name="Makarenko M."/>
            <person name="Klepikova A."/>
            <person name="Omelchenko D."/>
            <person name="Novikova G."/>
            <person name="Obukhova E."/>
            <person name="Bogdanov V."/>
            <person name="Penin A."/>
            <person name="Logacheva M."/>
        </authorList>
    </citation>
    <scope>NUCLEOTIDE SEQUENCE</scope>
    <source>
        <strain evidence="1">Hsosn_3</strain>
        <tissue evidence="1">Leaf</tissue>
    </source>
</reference>
<proteinExistence type="predicted"/>
<protein>
    <submittedName>
        <fullName evidence="1">Uncharacterized protein</fullName>
    </submittedName>
</protein>
<organism evidence="1 2">
    <name type="scientific">Heracleum sosnowskyi</name>
    <dbReference type="NCBI Taxonomy" id="360622"/>
    <lineage>
        <taxon>Eukaryota</taxon>
        <taxon>Viridiplantae</taxon>
        <taxon>Streptophyta</taxon>
        <taxon>Embryophyta</taxon>
        <taxon>Tracheophyta</taxon>
        <taxon>Spermatophyta</taxon>
        <taxon>Magnoliopsida</taxon>
        <taxon>eudicotyledons</taxon>
        <taxon>Gunneridae</taxon>
        <taxon>Pentapetalae</taxon>
        <taxon>asterids</taxon>
        <taxon>campanulids</taxon>
        <taxon>Apiales</taxon>
        <taxon>Apiaceae</taxon>
        <taxon>Apioideae</taxon>
        <taxon>apioid superclade</taxon>
        <taxon>Tordylieae</taxon>
        <taxon>Tordyliinae</taxon>
        <taxon>Heracleum</taxon>
    </lineage>
</organism>